<keyword evidence="4 5" id="KW-0472">Membrane</keyword>
<comment type="subcellular location">
    <subcellularLocation>
        <location evidence="1">Membrane</location>
    </subcellularLocation>
</comment>
<comment type="caution">
    <text evidence="7">The sequence shown here is derived from an EMBL/GenBank/DDBJ whole genome shotgun (WGS) entry which is preliminary data.</text>
</comment>
<evidence type="ECO:0000313" key="9">
    <source>
        <dbReference type="EMBL" id="CAF3883445.1"/>
    </source>
</evidence>
<dbReference type="PROSITE" id="PS50262">
    <property type="entry name" value="G_PROTEIN_RECEP_F1_2"/>
    <property type="match status" value="1"/>
</dbReference>
<dbReference type="Proteomes" id="UP000663891">
    <property type="component" value="Unassembled WGS sequence"/>
</dbReference>
<dbReference type="InterPro" id="IPR000276">
    <property type="entry name" value="GPCR_Rhodpsn"/>
</dbReference>
<evidence type="ECO:0000256" key="2">
    <source>
        <dbReference type="ARBA" id="ARBA00022692"/>
    </source>
</evidence>
<feature type="transmembrane region" description="Helical" evidence="5">
    <location>
        <begin position="195"/>
        <end position="215"/>
    </location>
</feature>
<dbReference type="GO" id="GO:0016020">
    <property type="term" value="C:membrane"/>
    <property type="evidence" value="ECO:0007669"/>
    <property type="project" value="UniProtKB-SubCell"/>
</dbReference>
<feature type="transmembrane region" description="Helical" evidence="5">
    <location>
        <begin position="141"/>
        <end position="165"/>
    </location>
</feature>
<accession>A0A813Y4K5</accession>
<reference evidence="7" key="1">
    <citation type="submission" date="2021-02" db="EMBL/GenBank/DDBJ databases">
        <authorList>
            <person name="Nowell W R."/>
        </authorList>
    </citation>
    <scope>NUCLEOTIDE SEQUENCE</scope>
</reference>
<evidence type="ECO:0000256" key="3">
    <source>
        <dbReference type="ARBA" id="ARBA00022989"/>
    </source>
</evidence>
<keyword evidence="2 5" id="KW-0812">Transmembrane</keyword>
<dbReference type="GO" id="GO:0004930">
    <property type="term" value="F:G protein-coupled receptor activity"/>
    <property type="evidence" value="ECO:0007669"/>
    <property type="project" value="InterPro"/>
</dbReference>
<gene>
    <name evidence="8" type="ORF">JYZ213_LOCUS22282</name>
    <name evidence="9" type="ORF">OKA104_LOCUS23262</name>
    <name evidence="7" type="ORF">VCS650_LOCUS8052</name>
</gene>
<organism evidence="7 10">
    <name type="scientific">Adineta steineri</name>
    <dbReference type="NCBI Taxonomy" id="433720"/>
    <lineage>
        <taxon>Eukaryota</taxon>
        <taxon>Metazoa</taxon>
        <taxon>Spiralia</taxon>
        <taxon>Gnathifera</taxon>
        <taxon>Rotifera</taxon>
        <taxon>Eurotatoria</taxon>
        <taxon>Bdelloidea</taxon>
        <taxon>Adinetida</taxon>
        <taxon>Adinetidae</taxon>
        <taxon>Adineta</taxon>
    </lineage>
</organism>
<evidence type="ECO:0000256" key="5">
    <source>
        <dbReference type="SAM" id="Phobius"/>
    </source>
</evidence>
<dbReference type="InterPro" id="IPR017452">
    <property type="entry name" value="GPCR_Rhodpsn_7TM"/>
</dbReference>
<dbReference type="OrthoDB" id="10016470at2759"/>
<evidence type="ECO:0000313" key="10">
    <source>
        <dbReference type="Proteomes" id="UP000663891"/>
    </source>
</evidence>
<dbReference type="Proteomes" id="UP000663845">
    <property type="component" value="Unassembled WGS sequence"/>
</dbReference>
<proteinExistence type="predicted"/>
<feature type="domain" description="G-protein coupled receptors family 1 profile" evidence="6">
    <location>
        <begin position="41"/>
        <end position="292"/>
    </location>
</feature>
<dbReference type="PROSITE" id="PS00237">
    <property type="entry name" value="G_PROTEIN_RECEP_F1_1"/>
    <property type="match status" value="1"/>
</dbReference>
<feature type="transmembrane region" description="Helical" evidence="5">
    <location>
        <begin position="62"/>
        <end position="87"/>
    </location>
</feature>
<feature type="transmembrane region" description="Helical" evidence="5">
    <location>
        <begin position="27"/>
        <end position="50"/>
    </location>
</feature>
<dbReference type="Proteomes" id="UP000663881">
    <property type="component" value="Unassembled WGS sequence"/>
</dbReference>
<protein>
    <recommendedName>
        <fullName evidence="6">G-protein coupled receptors family 1 profile domain-containing protein</fullName>
    </recommendedName>
</protein>
<name>A0A813Y4K5_9BILA</name>
<dbReference type="Gene3D" id="1.20.1070.10">
    <property type="entry name" value="Rhodopsin 7-helix transmembrane proteins"/>
    <property type="match status" value="1"/>
</dbReference>
<evidence type="ECO:0000259" key="6">
    <source>
        <dbReference type="PROSITE" id="PS50262"/>
    </source>
</evidence>
<dbReference type="EMBL" id="CAJNON010000053">
    <property type="protein sequence ID" value="CAF0877350.1"/>
    <property type="molecule type" value="Genomic_DNA"/>
</dbReference>
<dbReference type="AlphaFoldDB" id="A0A813Y4K5"/>
<dbReference type="SUPFAM" id="SSF81321">
    <property type="entry name" value="Family A G protein-coupled receptor-like"/>
    <property type="match status" value="1"/>
</dbReference>
<keyword evidence="3 5" id="KW-1133">Transmembrane helix</keyword>
<feature type="transmembrane region" description="Helical" evidence="5">
    <location>
        <begin position="99"/>
        <end position="121"/>
    </location>
</feature>
<evidence type="ECO:0000256" key="1">
    <source>
        <dbReference type="ARBA" id="ARBA00004370"/>
    </source>
</evidence>
<evidence type="ECO:0000313" key="7">
    <source>
        <dbReference type="EMBL" id="CAF0877350.1"/>
    </source>
</evidence>
<evidence type="ECO:0000313" key="8">
    <source>
        <dbReference type="EMBL" id="CAF1117365.1"/>
    </source>
</evidence>
<dbReference type="EMBL" id="CAJNOG010000251">
    <property type="protein sequence ID" value="CAF1117365.1"/>
    <property type="molecule type" value="Genomic_DNA"/>
</dbReference>
<feature type="transmembrane region" description="Helical" evidence="5">
    <location>
        <begin position="274"/>
        <end position="296"/>
    </location>
</feature>
<feature type="transmembrane region" description="Helical" evidence="5">
    <location>
        <begin position="236"/>
        <end position="262"/>
    </location>
</feature>
<evidence type="ECO:0000256" key="4">
    <source>
        <dbReference type="ARBA" id="ARBA00023136"/>
    </source>
</evidence>
<dbReference type="CDD" id="cd00637">
    <property type="entry name" value="7tm_classA_rhodopsin-like"/>
    <property type="match status" value="1"/>
</dbReference>
<dbReference type="EMBL" id="CAJOAY010001762">
    <property type="protein sequence ID" value="CAF3883445.1"/>
    <property type="molecule type" value="Genomic_DNA"/>
</dbReference>
<sequence length="334" mass="39121">MSFENSSDNDSESFSISEISIPRPIRFWLMLLFNVPSVVCSFFLILHIIMNRTHRHALHNHTILLLLIFNLPVQLIDINFYLIFFSYGSVQPSQPIICLLWWFADYGFYVGGIVLMAWLAIERHIFIFHDRILLNRRGRFLFHYLPLITIVTYILLFYLIVIFILPCENDYLYTVPVCGGSPCYQSYGILGMWEYIVHTITPVLSEGIASITLILRVQMQRRRLHQSNQWRKQRRMIIQLLLVSGLNVGINFPSNILLIAHLCGLPSEYGAEAVLYFYFLYYFTICLFPFISLSQFPDLRKTMKVKLLGIVRRRPHQTGTVTLTRRDIPMNRVA</sequence>